<protein>
    <submittedName>
        <fullName evidence="1">Phosphoribosyl-ATP pyrophosphohydrolase</fullName>
    </submittedName>
</protein>
<name>A0A5B9DQA2_9HYPH</name>
<evidence type="ECO:0000313" key="1">
    <source>
        <dbReference type="EMBL" id="QEE21363.1"/>
    </source>
</evidence>
<evidence type="ECO:0000313" key="2">
    <source>
        <dbReference type="Proteomes" id="UP000321062"/>
    </source>
</evidence>
<dbReference type="Proteomes" id="UP000321062">
    <property type="component" value="Chromosome"/>
</dbReference>
<dbReference type="EMBL" id="CP041690">
    <property type="protein sequence ID" value="QEE21363.1"/>
    <property type="molecule type" value="Genomic_DNA"/>
</dbReference>
<keyword evidence="2" id="KW-1185">Reference proteome</keyword>
<dbReference type="RefSeq" id="WP_147656576.1">
    <property type="nucleotide sequence ID" value="NZ_BMFM01000001.1"/>
</dbReference>
<reference evidence="1 2" key="1">
    <citation type="journal article" date="2015" name="Int. J. Syst. Evol. Microbiol.">
        <title>Youhaiella tibetensis gen. nov., sp. nov., isolated from subsurface sediment.</title>
        <authorList>
            <person name="Wang Y.X."/>
            <person name="Huang F.Q."/>
            <person name="Nogi Y."/>
            <person name="Pang S.J."/>
            <person name="Wang P.K."/>
            <person name="Lv J."/>
        </authorList>
    </citation>
    <scope>NUCLEOTIDE SEQUENCE [LARGE SCALE GENOMIC DNA]</scope>
    <source>
        <strain evidence="2">fig4</strain>
    </source>
</reference>
<dbReference type="AlphaFoldDB" id="A0A5B9DQA2"/>
<dbReference type="Gene3D" id="1.10.287.1080">
    <property type="entry name" value="MazG-like"/>
    <property type="match status" value="1"/>
</dbReference>
<dbReference type="OrthoDB" id="9791898at2"/>
<dbReference type="KEGG" id="yti:FNA67_14715"/>
<keyword evidence="1" id="KW-0378">Hydrolase</keyword>
<proteinExistence type="predicted"/>
<dbReference type="SUPFAM" id="SSF101386">
    <property type="entry name" value="all-alpha NTP pyrophosphatases"/>
    <property type="match status" value="1"/>
</dbReference>
<dbReference type="GO" id="GO:0016787">
    <property type="term" value="F:hydrolase activity"/>
    <property type="evidence" value="ECO:0007669"/>
    <property type="project" value="UniProtKB-KW"/>
</dbReference>
<dbReference type="CDD" id="cd11538">
    <property type="entry name" value="NTP-PPase_u1"/>
    <property type="match status" value="1"/>
</dbReference>
<organism evidence="1 2">
    <name type="scientific">Paradevosia tibetensis</name>
    <dbReference type="NCBI Taxonomy" id="1447062"/>
    <lineage>
        <taxon>Bacteria</taxon>
        <taxon>Pseudomonadati</taxon>
        <taxon>Pseudomonadota</taxon>
        <taxon>Alphaproteobacteria</taxon>
        <taxon>Hyphomicrobiales</taxon>
        <taxon>Devosiaceae</taxon>
        <taxon>Paradevosia</taxon>
    </lineage>
</organism>
<sequence length="111" mass="12569">MADLRELARKVGQVSDIYAVRNDIARDDDWYALKLQEELGELMADYLRLTGRSRRKGATPEVIAQAMADEAADVLAQLLLFCDRNGIDLEAAIQRKWLRYLDNSNTEPSSP</sequence>
<accession>A0A5B9DQA2</accession>
<gene>
    <name evidence="1" type="ORF">FNA67_14715</name>
</gene>